<dbReference type="EMBL" id="JBBHJZ010000002">
    <property type="protein sequence ID" value="MEJ5976737.1"/>
    <property type="molecule type" value="Genomic_DNA"/>
</dbReference>
<comment type="subcellular location">
    <subcellularLocation>
        <location evidence="1">Membrane</location>
    </subcellularLocation>
</comment>
<proteinExistence type="predicted"/>
<reference evidence="6 7" key="1">
    <citation type="submission" date="2024-03" db="EMBL/GenBank/DDBJ databases">
        <authorList>
            <person name="Jo J.-H."/>
        </authorList>
    </citation>
    <scope>NUCLEOTIDE SEQUENCE [LARGE SCALE GENOMIC DNA]</scope>
    <source>
        <strain evidence="6 7">PS1R-30</strain>
    </source>
</reference>
<dbReference type="InterPro" id="IPR001129">
    <property type="entry name" value="Membr-assoc_MAPEG"/>
</dbReference>
<accession>A0ABU8RUR4</accession>
<sequence>MLTNQVSIFVPMLVIVALTFAAFLKMGAARGAAVKGGHDPNYYKAHLGTPEPEPTVAAVRHYGNLFELPTLFYAACLTAFVLGVVSTWVLVFAWGYVAARVVQSAVHVTYNNPGHRGGAFVLGVLFMLALWVTLGVAILGKL</sequence>
<keyword evidence="3 5" id="KW-1133">Transmembrane helix</keyword>
<evidence type="ECO:0000256" key="3">
    <source>
        <dbReference type="ARBA" id="ARBA00022989"/>
    </source>
</evidence>
<evidence type="ECO:0000313" key="6">
    <source>
        <dbReference type="EMBL" id="MEJ5976737.1"/>
    </source>
</evidence>
<keyword evidence="4 5" id="KW-0472">Membrane</keyword>
<dbReference type="RefSeq" id="WP_339586699.1">
    <property type="nucleotide sequence ID" value="NZ_JBBHJZ010000002.1"/>
</dbReference>
<protein>
    <submittedName>
        <fullName evidence="6">MAPEG family protein</fullName>
    </submittedName>
</protein>
<evidence type="ECO:0000313" key="7">
    <source>
        <dbReference type="Proteomes" id="UP001361239"/>
    </source>
</evidence>
<gene>
    <name evidence="6" type="ORF">WG901_08840</name>
</gene>
<feature type="transmembrane region" description="Helical" evidence="5">
    <location>
        <begin position="117"/>
        <end position="139"/>
    </location>
</feature>
<evidence type="ECO:0000256" key="4">
    <source>
        <dbReference type="ARBA" id="ARBA00023136"/>
    </source>
</evidence>
<evidence type="ECO:0000256" key="1">
    <source>
        <dbReference type="ARBA" id="ARBA00004370"/>
    </source>
</evidence>
<organism evidence="6 7">
    <name type="scientific">Novosphingobium anseongense</name>
    <dbReference type="NCBI Taxonomy" id="3133436"/>
    <lineage>
        <taxon>Bacteria</taxon>
        <taxon>Pseudomonadati</taxon>
        <taxon>Pseudomonadota</taxon>
        <taxon>Alphaproteobacteria</taxon>
        <taxon>Sphingomonadales</taxon>
        <taxon>Sphingomonadaceae</taxon>
        <taxon>Novosphingobium</taxon>
    </lineage>
</organism>
<comment type="caution">
    <text evidence="6">The sequence shown here is derived from an EMBL/GenBank/DDBJ whole genome shotgun (WGS) entry which is preliminary data.</text>
</comment>
<dbReference type="SUPFAM" id="SSF161084">
    <property type="entry name" value="MAPEG domain-like"/>
    <property type="match status" value="1"/>
</dbReference>
<dbReference type="Pfam" id="PF01124">
    <property type="entry name" value="MAPEG"/>
    <property type="match status" value="1"/>
</dbReference>
<name>A0ABU8RUR4_9SPHN</name>
<dbReference type="Gene3D" id="1.20.120.550">
    <property type="entry name" value="Membrane associated eicosanoid/glutathione metabolism-like domain"/>
    <property type="match status" value="1"/>
</dbReference>
<feature type="transmembrane region" description="Helical" evidence="5">
    <location>
        <begin position="70"/>
        <end position="97"/>
    </location>
</feature>
<evidence type="ECO:0000256" key="2">
    <source>
        <dbReference type="ARBA" id="ARBA00022692"/>
    </source>
</evidence>
<evidence type="ECO:0000256" key="5">
    <source>
        <dbReference type="SAM" id="Phobius"/>
    </source>
</evidence>
<feature type="transmembrane region" description="Helical" evidence="5">
    <location>
        <begin position="6"/>
        <end position="24"/>
    </location>
</feature>
<dbReference type="Proteomes" id="UP001361239">
    <property type="component" value="Unassembled WGS sequence"/>
</dbReference>
<dbReference type="InterPro" id="IPR023352">
    <property type="entry name" value="MAPEG-like_dom_sf"/>
</dbReference>
<keyword evidence="7" id="KW-1185">Reference proteome</keyword>
<keyword evidence="2 5" id="KW-0812">Transmembrane</keyword>